<reference evidence="1 8" key="4">
    <citation type="submission" date="2019-07" db="EMBL/GenBank/DDBJ databases">
        <title>Whole genome shotgun sequence of Acetobacter tropicalis NBRC 16470.</title>
        <authorList>
            <person name="Hosoyama A."/>
            <person name="Uohara A."/>
            <person name="Ohji S."/>
            <person name="Ichikawa N."/>
        </authorList>
    </citation>
    <scope>NUCLEOTIDE SEQUENCE [LARGE SCALE GENOMIC DNA]</scope>
    <source>
        <strain evidence="1 8">NBRC 16470</strain>
    </source>
</reference>
<comment type="caution">
    <text evidence="2">The sequence shown here is derived from an EMBL/GenBank/DDBJ whole genome shotgun (WGS) entry which is preliminary data.</text>
</comment>
<evidence type="ECO:0000313" key="6">
    <source>
        <dbReference type="Proteomes" id="UP000075411"/>
    </source>
</evidence>
<dbReference type="EMBL" id="LHZT01000130">
    <property type="protein sequence ID" value="KXV55782.1"/>
    <property type="molecule type" value="Genomic_DNA"/>
</dbReference>
<proteinExistence type="predicted"/>
<reference evidence="2 5" key="1">
    <citation type="submission" date="2014-06" db="EMBL/GenBank/DDBJ databases">
        <title>Functional and comparative genomic analyses of the Drosophila gut microbiota identify candidate symbiosis factors.</title>
        <authorList>
            <person name="Newell P.D."/>
            <person name="Chaston J.M."/>
            <person name="Douglas A.E."/>
        </authorList>
    </citation>
    <scope>NUCLEOTIDE SEQUENCE [LARGE SCALE GENOMIC DNA]</scope>
    <source>
        <strain evidence="2 5">DmCS_006</strain>
    </source>
</reference>
<organism evidence="2 5">
    <name type="scientific">Acetobacter tropicalis</name>
    <dbReference type="NCBI Taxonomy" id="104102"/>
    <lineage>
        <taxon>Bacteria</taxon>
        <taxon>Pseudomonadati</taxon>
        <taxon>Pseudomonadota</taxon>
        <taxon>Alphaproteobacteria</taxon>
        <taxon>Acetobacterales</taxon>
        <taxon>Acetobacteraceae</taxon>
        <taxon>Acetobacter</taxon>
    </lineage>
</organism>
<dbReference type="EMBL" id="BJVR01000001">
    <property type="protein sequence ID" value="GEL49043.1"/>
    <property type="molecule type" value="Genomic_DNA"/>
</dbReference>
<evidence type="ECO:0000313" key="5">
    <source>
        <dbReference type="Proteomes" id="UP000029448"/>
    </source>
</evidence>
<dbReference type="EMBL" id="JOKM01000018">
    <property type="protein sequence ID" value="KGB25427.1"/>
    <property type="molecule type" value="Genomic_DNA"/>
</dbReference>
<reference evidence="4 7" key="2">
    <citation type="submission" date="2014-06" db="EMBL/GenBank/DDBJ databases">
        <authorList>
            <person name="Ju J."/>
            <person name="Zhang J."/>
        </authorList>
    </citation>
    <scope>NUCLEOTIDE SEQUENCE [LARGE SCALE GENOMIC DNA]</scope>
    <source>
        <strain evidence="4">DmW_042</strain>
    </source>
</reference>
<dbReference type="STRING" id="104102.AtDm6_0622"/>
<evidence type="ECO:0000313" key="1">
    <source>
        <dbReference type="EMBL" id="GEL49043.1"/>
    </source>
</evidence>
<dbReference type="Proteomes" id="UP000321800">
    <property type="component" value="Unassembled WGS sequence"/>
</dbReference>
<reference evidence="3 6" key="3">
    <citation type="submission" date="2015-06" db="EMBL/GenBank/DDBJ databases">
        <title>Improved classification and identification of acetic acid bacteria using matrix-assisted laser desorption/ionization time-of-flight mass spectrometry; Gluconobacter nephelii and Gluconobacter uchimurae are later heterotypic synonyms of Gluconobacter japonicus and Gluconobacter oxydans, respectively.</title>
        <authorList>
            <person name="Li L."/>
            <person name="Cleenwerck I."/>
            <person name="De Vuyst L."/>
            <person name="Vandamme P."/>
        </authorList>
    </citation>
    <scope>NUCLEOTIDE SEQUENCE [LARGE SCALE GENOMIC DNA]</scope>
    <source>
        <strain evidence="3 6">LMG 1663</strain>
    </source>
</reference>
<dbReference type="AlphaFoldDB" id="A0A094YVI0"/>
<protein>
    <submittedName>
        <fullName evidence="2">Uncharacterized protein</fullName>
    </submittedName>
</protein>
<dbReference type="Proteomes" id="UP000029448">
    <property type="component" value="Unassembled WGS sequence"/>
</dbReference>
<sequence>MKMSVKDRKVDVSGTHYTMLGTVNDGECKVRLKNTKGEVVEMLCEHFIEGLNKGTAKYLD</sequence>
<evidence type="ECO:0000313" key="7">
    <source>
        <dbReference type="Proteomes" id="UP000194565"/>
    </source>
</evidence>
<evidence type="ECO:0000313" key="4">
    <source>
        <dbReference type="EMBL" id="OUI85715.1"/>
    </source>
</evidence>
<accession>A0A094YVI0</accession>
<keyword evidence="5" id="KW-1185">Reference proteome</keyword>
<evidence type="ECO:0000313" key="8">
    <source>
        <dbReference type="Proteomes" id="UP000321800"/>
    </source>
</evidence>
<evidence type="ECO:0000313" key="2">
    <source>
        <dbReference type="EMBL" id="KGB25427.1"/>
    </source>
</evidence>
<gene>
    <name evidence="3" type="ORF">AD947_13380</name>
    <name evidence="2" type="ORF">AtDm6_0622</name>
    <name evidence="1" type="ORF">ATR01nite_01180</name>
    <name evidence="4" type="ORF">HC62_09925</name>
</gene>
<dbReference type="Proteomes" id="UP000194565">
    <property type="component" value="Unassembled WGS sequence"/>
</dbReference>
<name>A0A094YVI0_9PROT</name>
<evidence type="ECO:0000313" key="3">
    <source>
        <dbReference type="EMBL" id="KXV55782.1"/>
    </source>
</evidence>
<dbReference type="EMBL" id="JOMM01000029">
    <property type="protein sequence ID" value="OUI85715.1"/>
    <property type="molecule type" value="Genomic_DNA"/>
</dbReference>
<dbReference type="Proteomes" id="UP000075411">
    <property type="component" value="Unassembled WGS sequence"/>
</dbReference>
<dbReference type="PATRIC" id="fig|104102.11.peg.918"/>